<dbReference type="Gene3D" id="2.60.40.10">
    <property type="entry name" value="Immunoglobulins"/>
    <property type="match status" value="1"/>
</dbReference>
<name>A0A024GKF8_9STRA</name>
<feature type="region of interest" description="Disordered" evidence="1">
    <location>
        <begin position="696"/>
        <end position="717"/>
    </location>
</feature>
<dbReference type="EMBL" id="CAIX01000146">
    <property type="protein sequence ID" value="CCI46989.1"/>
    <property type="molecule type" value="Genomic_DNA"/>
</dbReference>
<dbReference type="OrthoDB" id="67059at2759"/>
<sequence>MKNEERRKRCQMREINGVDHNLSASFQGNDKRKIVPSASFSSSSSIGYIALRKETGSGAWINDQKNSSLLEYTTKRIAERVSEFNQENDARVGQHSNDQEKAQFQRRRNSLDKKESYGCDEFTELIPSIDCMNLAVDFGRERLVEKEDQSRKEKEELDISFQDARSFLKKQEEDEFLAELPPPSTDSTDPPSSDWIEKGNFIPSAAASLADSERETLETEKPLPPRAESNGEKNRLKESVVSAHETQQNTRSRYKELRAYKSDQNLTEAQKYTCEARAFTACVNSRVQDILNYSGCHSTQDDDSVIEVIKRGPPGIEVALGELNGLLSDNSRNASCSMKGRDIDCQRNSKSHVQTQEKQNSQQFFIRANSHISPSEQNGTDRHRVRTEFRNAEDAENGRDMPIREIKETSRNRDQRSKNKCAVRLGHFAASLTEVDSGEVSSSSGWTEKFFGLSFSSNASCLGDDDLELQNESNVDKCSSESYRAANITTINTKTRRTNKMDSIAENMEDGSMDCLQVQTQRNKSNICAGTERCVTLPTKGLNRTTDNEQNGFMKLDVKRKHCKQQSSKVNLPRYEDIQPHSAFMRDSRYCRRLLCSIGDSIKENISFTNRSHSTARICFSLLPLSTGCHQYTISPAVLDIPAGARRDFSLEFKATCAGVSAGILQFRGIDANTLFAPYEVLIEACVKERNNITKGSCHESNPQTTKKSFPEDKPSLIQVDNPTQIEELNEDDEDKELVEISPTFIRFNTNSINGETIVPDGDMSITNHSNSSIPFKISCIHENIQINPKQGVVDSKCNVSIIVSPISRPFLRENTRRRSLGVEKNTEQQRSNEGKASADVWYGSFTVQVGTSLSREISIVVEPSALEILPSFESTARRRHGLRNQTDSFYYTRKMNRQGLYFHARAVECGNCPIAEFHQVPVYICNGSNNPMTVFLQELSPPFYCSYTTTTIQPRKFIEVPVSFTPKVKGKVSTSLHAYSLTDKASVTLIARGV</sequence>
<dbReference type="InterPro" id="IPR054092">
    <property type="entry name" value="Cep192-like_D6"/>
</dbReference>
<feature type="region of interest" description="Disordered" evidence="1">
    <location>
        <begin position="390"/>
        <end position="418"/>
    </location>
</feature>
<gene>
    <name evidence="3" type="ORF">BN9_079440</name>
</gene>
<proteinExistence type="predicted"/>
<dbReference type="AlphaFoldDB" id="A0A024GKF8"/>
<evidence type="ECO:0000313" key="4">
    <source>
        <dbReference type="Proteomes" id="UP000053237"/>
    </source>
</evidence>
<accession>A0A024GKF8</accession>
<dbReference type="InParanoid" id="A0A024GKF8"/>
<evidence type="ECO:0000313" key="3">
    <source>
        <dbReference type="EMBL" id="CCI46989.1"/>
    </source>
</evidence>
<organism evidence="3 4">
    <name type="scientific">Albugo candida</name>
    <dbReference type="NCBI Taxonomy" id="65357"/>
    <lineage>
        <taxon>Eukaryota</taxon>
        <taxon>Sar</taxon>
        <taxon>Stramenopiles</taxon>
        <taxon>Oomycota</taxon>
        <taxon>Peronosporomycetes</taxon>
        <taxon>Albuginales</taxon>
        <taxon>Albuginaceae</taxon>
        <taxon>Albugo</taxon>
    </lineage>
</organism>
<feature type="compositionally biased region" description="Basic and acidic residues" evidence="1">
    <location>
        <begin position="390"/>
        <end position="417"/>
    </location>
</feature>
<comment type="caution">
    <text evidence="3">The sequence shown here is derived from an EMBL/GenBank/DDBJ whole genome shotgun (WGS) entry which is preliminary data.</text>
</comment>
<evidence type="ECO:0000259" key="2">
    <source>
        <dbReference type="Pfam" id="PF22076"/>
    </source>
</evidence>
<feature type="region of interest" description="Disordered" evidence="1">
    <location>
        <begin position="85"/>
        <end position="110"/>
    </location>
</feature>
<dbReference type="Proteomes" id="UP000053237">
    <property type="component" value="Unassembled WGS sequence"/>
</dbReference>
<dbReference type="InterPro" id="IPR013783">
    <property type="entry name" value="Ig-like_fold"/>
</dbReference>
<protein>
    <recommendedName>
        <fullName evidence="2">Cep192-like domain-containing protein</fullName>
    </recommendedName>
</protein>
<feature type="compositionally biased region" description="Polar residues" evidence="1">
    <location>
        <begin position="696"/>
        <end position="708"/>
    </location>
</feature>
<evidence type="ECO:0000256" key="1">
    <source>
        <dbReference type="SAM" id="MobiDB-lite"/>
    </source>
</evidence>
<keyword evidence="4" id="KW-1185">Reference proteome</keyword>
<feature type="domain" description="Cep192-like" evidence="2">
    <location>
        <begin position="738"/>
        <end position="860"/>
    </location>
</feature>
<feature type="region of interest" description="Disordered" evidence="1">
    <location>
        <begin position="208"/>
        <end position="251"/>
    </location>
</feature>
<reference evidence="3 4" key="1">
    <citation type="submission" date="2012-05" db="EMBL/GenBank/DDBJ databases">
        <title>Recombination and specialization in a pathogen metapopulation.</title>
        <authorList>
            <person name="Gardiner A."/>
            <person name="Kemen E."/>
            <person name="Schultz-Larsen T."/>
            <person name="MacLean D."/>
            <person name="Van Oosterhout C."/>
            <person name="Jones J.D.G."/>
        </authorList>
    </citation>
    <scope>NUCLEOTIDE SEQUENCE [LARGE SCALE GENOMIC DNA]</scope>
    <source>
        <strain evidence="3 4">Ac Nc2</strain>
    </source>
</reference>
<feature type="compositionally biased region" description="Basic and acidic residues" evidence="1">
    <location>
        <begin position="211"/>
        <end position="238"/>
    </location>
</feature>
<dbReference type="Pfam" id="PF22076">
    <property type="entry name" value="Cep192_D6"/>
    <property type="match status" value="1"/>
</dbReference>